<dbReference type="Ensembl" id="ENSLLET00000028414.1">
    <property type="protein sequence ID" value="ENSLLEP00000027345.1"/>
    <property type="gene ID" value="ENSLLEG00000017086.1"/>
</dbReference>
<feature type="compositionally biased region" description="Basic and acidic residues" evidence="1">
    <location>
        <begin position="1113"/>
        <end position="1130"/>
    </location>
</feature>
<reference evidence="2" key="1">
    <citation type="submission" date="2025-08" db="UniProtKB">
        <authorList>
            <consortium name="Ensembl"/>
        </authorList>
    </citation>
    <scope>IDENTIFICATION</scope>
</reference>
<feature type="region of interest" description="Disordered" evidence="1">
    <location>
        <begin position="636"/>
        <end position="1224"/>
    </location>
</feature>
<evidence type="ECO:0000256" key="1">
    <source>
        <dbReference type="SAM" id="MobiDB-lite"/>
    </source>
</evidence>
<accession>A0A8C5PTN2</accession>
<feature type="compositionally biased region" description="Basic and acidic residues" evidence="1">
    <location>
        <begin position="1192"/>
        <end position="1224"/>
    </location>
</feature>
<dbReference type="Pfam" id="PF15709">
    <property type="entry name" value="DUF4670"/>
    <property type="match status" value="1"/>
</dbReference>
<feature type="compositionally biased region" description="Polar residues" evidence="1">
    <location>
        <begin position="870"/>
        <end position="890"/>
    </location>
</feature>
<feature type="compositionally biased region" description="Low complexity" evidence="1">
    <location>
        <begin position="1171"/>
        <end position="1181"/>
    </location>
</feature>
<feature type="compositionally biased region" description="Acidic residues" evidence="1">
    <location>
        <begin position="1095"/>
        <end position="1109"/>
    </location>
</feature>
<feature type="compositionally biased region" description="Acidic residues" evidence="1">
    <location>
        <begin position="636"/>
        <end position="654"/>
    </location>
</feature>
<proteinExistence type="predicted"/>
<evidence type="ECO:0000313" key="2">
    <source>
        <dbReference type="Ensembl" id="ENSLLEP00000027345.1"/>
    </source>
</evidence>
<feature type="compositionally biased region" description="Polar residues" evidence="1">
    <location>
        <begin position="267"/>
        <end position="285"/>
    </location>
</feature>
<dbReference type="OrthoDB" id="6162046at2759"/>
<dbReference type="GeneTree" id="ENSGT00860000133854"/>
<evidence type="ECO:0000313" key="3">
    <source>
        <dbReference type="Proteomes" id="UP000694569"/>
    </source>
</evidence>
<protein>
    <submittedName>
        <fullName evidence="2">Uncharacterized protein</fullName>
    </submittedName>
</protein>
<feature type="compositionally biased region" description="Low complexity" evidence="1">
    <location>
        <begin position="1134"/>
        <end position="1143"/>
    </location>
</feature>
<reference evidence="2" key="2">
    <citation type="submission" date="2025-09" db="UniProtKB">
        <authorList>
            <consortium name="Ensembl"/>
        </authorList>
    </citation>
    <scope>IDENTIFICATION</scope>
</reference>
<dbReference type="PANTHER" id="PTHR21937">
    <property type="entry name" value="CCDC66 DOMAIN-CONTAINING PROTEIN"/>
    <property type="match status" value="1"/>
</dbReference>
<feature type="region of interest" description="Disordered" evidence="1">
    <location>
        <begin position="267"/>
        <end position="291"/>
    </location>
</feature>
<feature type="compositionally biased region" description="Basic and acidic residues" evidence="1">
    <location>
        <begin position="849"/>
        <end position="869"/>
    </location>
</feature>
<feature type="region of interest" description="Disordered" evidence="1">
    <location>
        <begin position="440"/>
        <end position="472"/>
    </location>
</feature>
<feature type="compositionally biased region" description="Basic and acidic residues" evidence="1">
    <location>
        <begin position="705"/>
        <end position="742"/>
    </location>
</feature>
<feature type="compositionally biased region" description="Basic and acidic residues" evidence="1">
    <location>
        <begin position="970"/>
        <end position="988"/>
    </location>
</feature>
<keyword evidence="3" id="KW-1185">Reference proteome</keyword>
<feature type="compositionally biased region" description="Basic and acidic residues" evidence="1">
    <location>
        <begin position="442"/>
        <end position="457"/>
    </location>
</feature>
<name>A0A8C5PTN2_9ANUR</name>
<feature type="compositionally biased region" description="Basic and acidic residues" evidence="1">
    <location>
        <begin position="770"/>
        <end position="785"/>
    </location>
</feature>
<dbReference type="InterPro" id="IPR031440">
    <property type="entry name" value="DUF4670"/>
</dbReference>
<dbReference type="AlphaFoldDB" id="A0A8C5PTN2"/>
<feature type="compositionally biased region" description="Polar residues" evidence="1">
    <location>
        <begin position="655"/>
        <end position="678"/>
    </location>
</feature>
<dbReference type="Proteomes" id="UP000694569">
    <property type="component" value="Unplaced"/>
</dbReference>
<feature type="compositionally biased region" description="Basic and acidic residues" evidence="1">
    <location>
        <begin position="682"/>
        <end position="697"/>
    </location>
</feature>
<sequence>MTILSLLSRGHAQVVKTSQEKIVIRYEPEDYFNWRSRQDFHTRQILTRCYGSNSFWELPPHKTYSTRKGALVLFSEDLALPWHGVQNRRFRRGHKFIRKKFKLELNTLQDLTGAILSYGRKQETHSDSCWKPYLHILSEAETQNEKQIRPGYSPKRYLARLFENWDPNTMYRLQKAGSLRDSAQLQHLATHATESSKKHQDLSSAPLKYQCLPVYASLPIPRWSHSDAFPTPGRCTPVQEEAESEEELDSHMDIGEEKKHIDLTIPSSGTMKKVSGETTSVSGSERSMKQKERFDTQKAELLGSLEHYESVTGERNEHVSGSFWNDSFPQTQAKSNTTYYGGPFTGRRRYQYVKQDLVKVQCEKETALPQGGFLPPIHQSLPSESVVGMDSNTKIQEPVKLPPIMEETSPAPQRKRRLRAADPPKELLVIPLLVQFESQKTNQEESIKSGEGSKEETQAQGTSEDEHMIQPLTDDVQVPVQEGKFKALEMDIDWNVDPQPGSSSLQPLSKRISKLNWKRRGREGLKASQAQIDGDILPMPETPPVGSLPPINGKKGPGNQSSMANLKAPNANTTLGAKTLPTGIIRGSLPEELKECCKGSSMGSLIMSPNGEIVCLSIMGSTRETDIPVRFDFITEQDEDCPQMESTGQEEEEWSYQQNSEQATGGSNTPSLQPSINSMEEETTHEVYKEKIPDETKGSSQDLVRSSEQEDDTKSNQRPPSEKTERRGKDRSVVKSIHRERTSQILGQKTTPDIVVIPPGHEIPPSETDFPNKEDDFTTTEDKEVNIPPKTPPISTLSPDRDSQSHGQDQSSMDKGLGAHQEASDKESGEASDQLPSSENQVVLVDVITSKRKENEVQEQRENDPETHHIGSSTTRKTLRTGSASKVQELQNKDEKPVGTSENRTAAPPSVHAEYHNNQHQEGTVPGPKKQQTTKQKTSERTQPTGKSSEIMDNMPTGKEKAVPIIPPQHIEEGKAEGIDRTEDQMMKEEDEMTLLNDVSSSMKEKSRTKEKRKSKGEKTQKPSNSRSEVGKKSKQSGVKQQGKAAFVVGQPKEKKKEGSYSPKKPSKDIQRQDTIHETQDTVQEEGGEAQNKEAEEEEIVEGSDEDSFTIEIQEREPTPPPTHDLHYEPEVDTTSTTSGSGEEQQEKADKLLGDTLGASLSQINDDDFATSETSGATSGSLLKRRSSRAQELSEKAERRRIEVERKRREKEEQIRLEKEQQERMEKMRLELEEEQRRRGEENR</sequence>
<dbReference type="PANTHER" id="PTHR21937:SF5">
    <property type="entry name" value="GENE 973-RELATED"/>
    <property type="match status" value="1"/>
</dbReference>
<organism evidence="2 3">
    <name type="scientific">Leptobrachium leishanense</name>
    <name type="common">Leishan spiny toad</name>
    <dbReference type="NCBI Taxonomy" id="445787"/>
    <lineage>
        <taxon>Eukaryota</taxon>
        <taxon>Metazoa</taxon>
        <taxon>Chordata</taxon>
        <taxon>Craniata</taxon>
        <taxon>Vertebrata</taxon>
        <taxon>Euteleostomi</taxon>
        <taxon>Amphibia</taxon>
        <taxon>Batrachia</taxon>
        <taxon>Anura</taxon>
        <taxon>Pelobatoidea</taxon>
        <taxon>Megophryidae</taxon>
        <taxon>Leptobrachium</taxon>
    </lineage>
</organism>
<feature type="compositionally biased region" description="Basic and acidic residues" evidence="1">
    <location>
        <begin position="1066"/>
        <end position="1080"/>
    </location>
</feature>